<dbReference type="FunFam" id="2.40.10.10:FF:000120">
    <property type="entry name" value="Putative serine protease"/>
    <property type="match status" value="1"/>
</dbReference>
<feature type="domain" description="Peptidase S1" evidence="13">
    <location>
        <begin position="267"/>
        <end position="506"/>
    </location>
</feature>
<dbReference type="Proteomes" id="UP000283509">
    <property type="component" value="Unassembled WGS sequence"/>
</dbReference>
<dbReference type="InterPro" id="IPR001314">
    <property type="entry name" value="Peptidase_S1A"/>
</dbReference>
<dbReference type="InterPro" id="IPR018114">
    <property type="entry name" value="TRYPSIN_HIS"/>
</dbReference>
<reference evidence="14 15" key="1">
    <citation type="submission" date="2018-04" db="EMBL/GenBank/DDBJ databases">
        <authorList>
            <person name="Zhang X."/>
            <person name="Yuan J."/>
            <person name="Li F."/>
            <person name="Xiang J."/>
        </authorList>
    </citation>
    <scope>NUCLEOTIDE SEQUENCE [LARGE SCALE GENOMIC DNA]</scope>
    <source>
        <tissue evidence="14">Muscle</tissue>
    </source>
</reference>
<name>A0A3R7PK15_PENVA</name>
<evidence type="ECO:0000256" key="4">
    <source>
        <dbReference type="ARBA" id="ARBA00022801"/>
    </source>
</evidence>
<organism evidence="14 15">
    <name type="scientific">Penaeus vannamei</name>
    <name type="common">Whiteleg shrimp</name>
    <name type="synonym">Litopenaeus vannamei</name>
    <dbReference type="NCBI Taxonomy" id="6689"/>
    <lineage>
        <taxon>Eukaryota</taxon>
        <taxon>Metazoa</taxon>
        <taxon>Ecdysozoa</taxon>
        <taxon>Arthropoda</taxon>
        <taxon>Crustacea</taxon>
        <taxon>Multicrustacea</taxon>
        <taxon>Malacostraca</taxon>
        <taxon>Eumalacostraca</taxon>
        <taxon>Eucarida</taxon>
        <taxon>Decapoda</taxon>
        <taxon>Dendrobranchiata</taxon>
        <taxon>Penaeoidea</taxon>
        <taxon>Penaeidae</taxon>
        <taxon>Penaeus</taxon>
    </lineage>
</organism>
<dbReference type="InterPro" id="IPR001254">
    <property type="entry name" value="Trypsin_dom"/>
</dbReference>
<dbReference type="SMART" id="SM00020">
    <property type="entry name" value="Tryp_SPc"/>
    <property type="match status" value="1"/>
</dbReference>
<keyword evidence="6 10" id="KW-0720">Serine protease</keyword>
<dbReference type="PROSITE" id="PS00135">
    <property type="entry name" value="TRYPSIN_SER"/>
    <property type="match status" value="1"/>
</dbReference>
<protein>
    <recommendedName>
        <fullName evidence="9">limulus clotting factor C</fullName>
        <ecNumber evidence="9">3.4.21.84</ecNumber>
    </recommendedName>
</protein>
<keyword evidence="7" id="KW-1015">Disulfide bond</keyword>
<keyword evidence="3 12" id="KW-0732">Signal</keyword>
<dbReference type="GO" id="GO:0006508">
    <property type="term" value="P:proteolysis"/>
    <property type="evidence" value="ECO:0007669"/>
    <property type="project" value="UniProtKB-KW"/>
</dbReference>
<dbReference type="EC" id="3.4.21.84" evidence="9"/>
<evidence type="ECO:0000313" key="15">
    <source>
        <dbReference type="Proteomes" id="UP000283509"/>
    </source>
</evidence>
<dbReference type="SMR" id="A0A3R7PK15"/>
<keyword evidence="2 10" id="KW-0645">Protease</keyword>
<dbReference type="GO" id="GO:0042381">
    <property type="term" value="P:hemolymph coagulation"/>
    <property type="evidence" value="ECO:0007669"/>
    <property type="project" value="UniProtKB-KW"/>
</dbReference>
<dbReference type="PANTHER" id="PTHR24252:SF12">
    <property type="entry name" value="TRANSMEMBRANE SERINE PROTEASE 7"/>
    <property type="match status" value="1"/>
</dbReference>
<dbReference type="PANTHER" id="PTHR24252">
    <property type="entry name" value="ACROSIN-RELATED"/>
    <property type="match status" value="1"/>
</dbReference>
<dbReference type="Gene3D" id="2.40.10.10">
    <property type="entry name" value="Trypsin-like serine proteases"/>
    <property type="match status" value="1"/>
</dbReference>
<keyword evidence="5" id="KW-0353">Hemolymph clotting</keyword>
<evidence type="ECO:0000256" key="12">
    <source>
        <dbReference type="SAM" id="SignalP"/>
    </source>
</evidence>
<feature type="region of interest" description="Disordered" evidence="11">
    <location>
        <begin position="70"/>
        <end position="97"/>
    </location>
</feature>
<comment type="catalytic activity">
    <reaction evidence="8">
        <text>Selective cleavage of 103-Arg-|-Ser-104 and 124-Ile-|-Ile-125 bonds in Limulus clotting factor B to form activated factor B. Cleavage of -Pro-Arg-|-Xaa- bonds in synthetic substrates.</text>
        <dbReference type="EC" id="3.4.21.84"/>
    </reaction>
</comment>
<evidence type="ECO:0000256" key="2">
    <source>
        <dbReference type="ARBA" id="ARBA00022670"/>
    </source>
</evidence>
<evidence type="ECO:0000256" key="11">
    <source>
        <dbReference type="SAM" id="MobiDB-lite"/>
    </source>
</evidence>
<dbReference type="InterPro" id="IPR043504">
    <property type="entry name" value="Peptidase_S1_PA_chymotrypsin"/>
</dbReference>
<evidence type="ECO:0000313" key="14">
    <source>
        <dbReference type="EMBL" id="ROT74376.1"/>
    </source>
</evidence>
<dbReference type="InterPro" id="IPR033116">
    <property type="entry name" value="TRYPSIN_SER"/>
</dbReference>
<reference evidence="14 15" key="2">
    <citation type="submission" date="2019-01" db="EMBL/GenBank/DDBJ databases">
        <title>The decoding of complex shrimp genome reveals the adaptation for benthos swimmer, frequently molting mechanism and breeding impact on genome.</title>
        <authorList>
            <person name="Sun Y."/>
            <person name="Gao Y."/>
            <person name="Yu Y."/>
        </authorList>
    </citation>
    <scope>NUCLEOTIDE SEQUENCE [LARGE SCALE GENOMIC DNA]</scope>
    <source>
        <tissue evidence="14">Muscle</tissue>
    </source>
</reference>
<evidence type="ECO:0000256" key="6">
    <source>
        <dbReference type="ARBA" id="ARBA00022825"/>
    </source>
</evidence>
<evidence type="ECO:0000256" key="5">
    <source>
        <dbReference type="ARBA" id="ARBA00022820"/>
    </source>
</evidence>
<proteinExistence type="predicted"/>
<feature type="chain" id="PRO_5018719074" description="limulus clotting factor C" evidence="12">
    <location>
        <begin position="23"/>
        <end position="513"/>
    </location>
</feature>
<dbReference type="PROSITE" id="PS50240">
    <property type="entry name" value="TRYPSIN_DOM"/>
    <property type="match status" value="1"/>
</dbReference>
<dbReference type="SUPFAM" id="SSF50494">
    <property type="entry name" value="Trypsin-like serine proteases"/>
    <property type="match status" value="1"/>
</dbReference>
<dbReference type="InterPro" id="IPR009003">
    <property type="entry name" value="Peptidase_S1_PA"/>
</dbReference>
<dbReference type="PRINTS" id="PR00722">
    <property type="entry name" value="CHYMOTRYPSIN"/>
</dbReference>
<dbReference type="Pfam" id="PF00089">
    <property type="entry name" value="Trypsin"/>
    <property type="match status" value="1"/>
</dbReference>
<evidence type="ECO:0000256" key="1">
    <source>
        <dbReference type="ARBA" id="ARBA00022659"/>
    </source>
</evidence>
<keyword evidence="4 10" id="KW-0378">Hydrolase</keyword>
<accession>A0A3R7PK15</accession>
<keyword evidence="15" id="KW-1185">Reference proteome</keyword>
<dbReference type="CDD" id="cd00190">
    <property type="entry name" value="Tryp_SPc"/>
    <property type="match status" value="1"/>
</dbReference>
<evidence type="ECO:0000256" key="9">
    <source>
        <dbReference type="ARBA" id="ARBA00066707"/>
    </source>
</evidence>
<evidence type="ECO:0000256" key="7">
    <source>
        <dbReference type="ARBA" id="ARBA00023157"/>
    </source>
</evidence>
<dbReference type="OrthoDB" id="6376138at2759"/>
<evidence type="ECO:0000259" key="13">
    <source>
        <dbReference type="PROSITE" id="PS50240"/>
    </source>
</evidence>
<gene>
    <name evidence="14" type="ORF">C7M84_007119</name>
</gene>
<dbReference type="AlphaFoldDB" id="A0A3R7PK15"/>
<dbReference type="GO" id="GO:0004252">
    <property type="term" value="F:serine-type endopeptidase activity"/>
    <property type="evidence" value="ECO:0007669"/>
    <property type="project" value="InterPro"/>
</dbReference>
<comment type="caution">
    <text evidence="14">The sequence shown here is derived from an EMBL/GenBank/DDBJ whole genome shotgun (WGS) entry which is preliminary data.</text>
</comment>
<sequence>MCLRVLLCSLWATSMLCAPGSASPSNLLSRLHFTEGVASPGSSPYIDLTALGDGPASALLGRVKASLDAPANGADRRDNSRSIPATRRGNAFAASGAKKSHMGVSEMLQRAIDDIVVKKDHTFASVLSHHLRFLEENFVGGEEDGELVDVEELLRFSEAGNSSSVYALPPISPSHYPSPPFPIPFTPILPPHSPSTPPPIFRNDPLTPLATPPLTPLTPLPLYPLTLLPLLPLLLLLPLLPLLLLPLLPLLLPPPSGCGVKNVAARILGGYVAGVGEWPWQAALVHAPSGRTFCGASLLNTRFLLTAAHCAAVRVWLGAHDVSLQQEEGRVVRGVTHAILHEGFNSRDLSNDVALLRLDEPVAMSRTVRPVCLPDVQEWDEDIAQGKSDDAGVVTGWGLTAERGQPSPHLLQVSLPFLSVESCKERYAGINPVSANMLCTLHHFKDGVSRDSCKGDSGGPLVTEGENGRWTQVGVVSFGYGCGRRGYPGVYTRVTQYLLWIYLKIVQMEISLL</sequence>
<keyword evidence="1" id="KW-0768">Sushi</keyword>
<dbReference type="EMBL" id="QCYY01001906">
    <property type="protein sequence ID" value="ROT74376.1"/>
    <property type="molecule type" value="Genomic_DNA"/>
</dbReference>
<dbReference type="PROSITE" id="PS00134">
    <property type="entry name" value="TRYPSIN_HIS"/>
    <property type="match status" value="1"/>
</dbReference>
<evidence type="ECO:0000256" key="10">
    <source>
        <dbReference type="RuleBase" id="RU363034"/>
    </source>
</evidence>
<evidence type="ECO:0000256" key="8">
    <source>
        <dbReference type="ARBA" id="ARBA00052079"/>
    </source>
</evidence>
<feature type="signal peptide" evidence="12">
    <location>
        <begin position="1"/>
        <end position="22"/>
    </location>
</feature>
<evidence type="ECO:0000256" key="3">
    <source>
        <dbReference type="ARBA" id="ARBA00022729"/>
    </source>
</evidence>